<dbReference type="PROSITE" id="PS51263">
    <property type="entry name" value="ADF_H"/>
    <property type="match status" value="1"/>
</dbReference>
<gene>
    <name evidence="4" type="ORF">JZ751_006374</name>
</gene>
<evidence type="ECO:0000256" key="1">
    <source>
        <dbReference type="ARBA" id="ARBA00006844"/>
    </source>
</evidence>
<dbReference type="OrthoDB" id="10249245at2759"/>
<evidence type="ECO:0000313" key="5">
    <source>
        <dbReference type="Proteomes" id="UP000824540"/>
    </source>
</evidence>
<organism evidence="4 5">
    <name type="scientific">Albula glossodonta</name>
    <name type="common">roundjaw bonefish</name>
    <dbReference type="NCBI Taxonomy" id="121402"/>
    <lineage>
        <taxon>Eukaryota</taxon>
        <taxon>Metazoa</taxon>
        <taxon>Chordata</taxon>
        <taxon>Craniata</taxon>
        <taxon>Vertebrata</taxon>
        <taxon>Euteleostomi</taxon>
        <taxon>Actinopterygii</taxon>
        <taxon>Neopterygii</taxon>
        <taxon>Teleostei</taxon>
        <taxon>Albuliformes</taxon>
        <taxon>Albulidae</taxon>
        <taxon>Albula</taxon>
    </lineage>
</organism>
<dbReference type="SMART" id="SM00102">
    <property type="entry name" value="ADF"/>
    <property type="match status" value="1"/>
</dbReference>
<feature type="domain" description="ADF-H" evidence="3">
    <location>
        <begin position="41"/>
        <end position="187"/>
    </location>
</feature>
<proteinExistence type="inferred from homology"/>
<name>A0A8T2N4D6_9TELE</name>
<evidence type="ECO:0000256" key="2">
    <source>
        <dbReference type="ARBA" id="ARBA00023203"/>
    </source>
</evidence>
<dbReference type="EMBL" id="JAFBMS010000135">
    <property type="protein sequence ID" value="KAG9334894.1"/>
    <property type="molecule type" value="Genomic_DNA"/>
</dbReference>
<dbReference type="InterPro" id="IPR029006">
    <property type="entry name" value="ADF-H/Gelsolin-like_dom_sf"/>
</dbReference>
<evidence type="ECO:0000259" key="3">
    <source>
        <dbReference type="PROSITE" id="PS51263"/>
    </source>
</evidence>
<dbReference type="Proteomes" id="UP000824540">
    <property type="component" value="Unassembled WGS sequence"/>
</dbReference>
<accession>A0A8T2N4D6</accession>
<dbReference type="PRINTS" id="PR00006">
    <property type="entry name" value="COFILIN"/>
</dbReference>
<dbReference type="Pfam" id="PF00241">
    <property type="entry name" value="Cofilin_ADF"/>
    <property type="match status" value="1"/>
</dbReference>
<keyword evidence="5" id="KW-1185">Reference proteome</keyword>
<comment type="similarity">
    <text evidence="1">Belongs to the actin-binding proteins ADF family.</text>
</comment>
<dbReference type="InterPro" id="IPR017904">
    <property type="entry name" value="ADF/Cofilin"/>
</dbReference>
<dbReference type="Gene3D" id="3.40.20.10">
    <property type="entry name" value="Severin"/>
    <property type="match status" value="1"/>
</dbReference>
<dbReference type="GO" id="GO:0015629">
    <property type="term" value="C:actin cytoskeleton"/>
    <property type="evidence" value="ECO:0007669"/>
    <property type="project" value="InterPro"/>
</dbReference>
<dbReference type="PANTHER" id="PTHR11913">
    <property type="entry name" value="COFILIN-RELATED"/>
    <property type="match status" value="1"/>
</dbReference>
<protein>
    <recommendedName>
        <fullName evidence="3">ADF-H domain-containing protein</fullName>
    </recommendedName>
</protein>
<comment type="caution">
    <text evidence="4">The sequence shown here is derived from an EMBL/GenBank/DDBJ whole genome shotgun (WGS) entry which is preliminary data.</text>
</comment>
<reference evidence="4" key="1">
    <citation type="thesis" date="2021" institute="BYU ScholarsArchive" country="Provo, UT, USA">
        <title>Applications of and Algorithms for Genome Assembly and Genomic Analyses with an Emphasis on Marine Teleosts.</title>
        <authorList>
            <person name="Pickett B.D."/>
        </authorList>
    </citation>
    <scope>NUCLEOTIDE SEQUENCE</scope>
    <source>
        <strain evidence="4">HI-2016</strain>
    </source>
</reference>
<dbReference type="InterPro" id="IPR002108">
    <property type="entry name" value="ADF-H"/>
</dbReference>
<dbReference type="AlphaFoldDB" id="A0A8T2N4D6"/>
<keyword evidence="2" id="KW-0009">Actin-binding</keyword>
<evidence type="ECO:0000313" key="4">
    <source>
        <dbReference type="EMBL" id="KAG9334894.1"/>
    </source>
</evidence>
<dbReference type="CDD" id="cd11286">
    <property type="entry name" value="ADF_cofilin_like"/>
    <property type="match status" value="1"/>
</dbReference>
<sequence>MAPSIFNGSHAFENEVHRVKRTTSSQPLPDSNLSNRTMASGVAINEEVDKYFKEVRVRTHGSCEDDRLKLVVFCMNSTITEIVVDKERTKLVKEFHGEDDVFKKVVSMLPPDDCRYALYDCTYETKETLKEDLIFIMWAPDTASLKSRMVYAASKAALKAKFPGLKHELQVNDPSDCDPSCLVDKLGGRGVVTKLEKKAV</sequence>
<dbReference type="GO" id="GO:0003779">
    <property type="term" value="F:actin binding"/>
    <property type="evidence" value="ECO:0007669"/>
    <property type="project" value="UniProtKB-KW"/>
</dbReference>
<dbReference type="SUPFAM" id="SSF55753">
    <property type="entry name" value="Actin depolymerizing proteins"/>
    <property type="match status" value="1"/>
</dbReference>
<dbReference type="GO" id="GO:0030042">
    <property type="term" value="P:actin filament depolymerization"/>
    <property type="evidence" value="ECO:0007669"/>
    <property type="project" value="InterPro"/>
</dbReference>